<dbReference type="EMBL" id="GL380097">
    <property type="protein sequence ID" value="EGT46424.1"/>
    <property type="molecule type" value="Genomic_DNA"/>
</dbReference>
<reference evidence="6" key="1">
    <citation type="submission" date="2011-07" db="EMBL/GenBank/DDBJ databases">
        <authorList>
            <consortium name="Caenorhabditis brenneri Sequencing and Analysis Consortium"/>
            <person name="Wilson R.K."/>
        </authorList>
    </citation>
    <scope>NUCLEOTIDE SEQUENCE [LARGE SCALE GENOMIC DNA]</scope>
    <source>
        <strain evidence="6">PB2801</strain>
    </source>
</reference>
<dbReference type="InterPro" id="IPR015943">
    <property type="entry name" value="WD40/YVTN_repeat-like_dom_sf"/>
</dbReference>
<dbReference type="STRING" id="135651.G0P6E4"/>
<evidence type="ECO:0000313" key="6">
    <source>
        <dbReference type="Proteomes" id="UP000008068"/>
    </source>
</evidence>
<evidence type="ECO:0000313" key="5">
    <source>
        <dbReference type="EMBL" id="EGT46424.1"/>
    </source>
</evidence>
<accession>G0P6E4</accession>
<dbReference type="Pfam" id="PF00400">
    <property type="entry name" value="WD40"/>
    <property type="match status" value="1"/>
</dbReference>
<gene>
    <name evidence="5" type="ORF">CAEBREN_29806</name>
</gene>
<keyword evidence="2" id="KW-0677">Repeat</keyword>
<dbReference type="SMART" id="SM00320">
    <property type="entry name" value="WD40"/>
    <property type="match status" value="3"/>
</dbReference>
<dbReference type="PROSITE" id="PS50294">
    <property type="entry name" value="WD_REPEATS_REGION"/>
    <property type="match status" value="1"/>
</dbReference>
<dbReference type="Proteomes" id="UP000008068">
    <property type="component" value="Unassembled WGS sequence"/>
</dbReference>
<evidence type="ECO:0000256" key="1">
    <source>
        <dbReference type="ARBA" id="ARBA00022574"/>
    </source>
</evidence>
<dbReference type="Pfam" id="PF12894">
    <property type="entry name" value="ANAPC4_WD40"/>
    <property type="match status" value="1"/>
</dbReference>
<dbReference type="InterPro" id="IPR027145">
    <property type="entry name" value="PWP2"/>
</dbReference>
<dbReference type="InterPro" id="IPR001680">
    <property type="entry name" value="WD40_rpt"/>
</dbReference>
<evidence type="ECO:0000256" key="3">
    <source>
        <dbReference type="PROSITE-ProRule" id="PRU00221"/>
    </source>
</evidence>
<dbReference type="PANTHER" id="PTHR19858">
    <property type="entry name" value="WD40 REPEAT PROTEIN"/>
    <property type="match status" value="1"/>
</dbReference>
<dbReference type="GO" id="GO:0032040">
    <property type="term" value="C:small-subunit processome"/>
    <property type="evidence" value="ECO:0007669"/>
    <property type="project" value="TreeGrafter"/>
</dbReference>
<evidence type="ECO:0000259" key="4">
    <source>
        <dbReference type="Pfam" id="PF12894"/>
    </source>
</evidence>
<dbReference type="OrthoDB" id="3142434at2759"/>
<proteinExistence type="predicted"/>
<dbReference type="InParanoid" id="G0P6E4"/>
<dbReference type="AlphaFoldDB" id="G0P6E4"/>
<dbReference type="PROSITE" id="PS50082">
    <property type="entry name" value="WD_REPEATS_2"/>
    <property type="match status" value="1"/>
</dbReference>
<feature type="domain" description="Anaphase-promoting complex subunit 4-like WD40" evidence="4">
    <location>
        <begin position="56"/>
        <end position="120"/>
    </location>
</feature>
<dbReference type="eggNOG" id="KOG0291">
    <property type="taxonomic scope" value="Eukaryota"/>
</dbReference>
<dbReference type="InterPro" id="IPR019775">
    <property type="entry name" value="WD40_repeat_CS"/>
</dbReference>
<organism evidence="6">
    <name type="scientific">Caenorhabditis brenneri</name>
    <name type="common">Nematode worm</name>
    <dbReference type="NCBI Taxonomy" id="135651"/>
    <lineage>
        <taxon>Eukaryota</taxon>
        <taxon>Metazoa</taxon>
        <taxon>Ecdysozoa</taxon>
        <taxon>Nematoda</taxon>
        <taxon>Chromadorea</taxon>
        <taxon>Rhabditida</taxon>
        <taxon>Rhabditina</taxon>
        <taxon>Rhabditomorpha</taxon>
        <taxon>Rhabditoidea</taxon>
        <taxon>Rhabditidae</taxon>
        <taxon>Peloderinae</taxon>
        <taxon>Caenorhabditis</taxon>
    </lineage>
</organism>
<dbReference type="HOGENOM" id="CLU_1373302_0_0_1"/>
<evidence type="ECO:0000256" key="2">
    <source>
        <dbReference type="ARBA" id="ARBA00022737"/>
    </source>
</evidence>
<keyword evidence="1 3" id="KW-0853">WD repeat</keyword>
<dbReference type="InterPro" id="IPR024977">
    <property type="entry name" value="Apc4-like_WD40_dom"/>
</dbReference>
<dbReference type="Gene3D" id="2.130.10.10">
    <property type="entry name" value="YVTN repeat-like/Quinoprotein amine dehydrogenase"/>
    <property type="match status" value="1"/>
</dbReference>
<sequence length="199" mass="21972">MISVCKRGLANVWTCNLRPGELQRGVWKKDEDDDSENAAQTGHKKTEKIFFEKTKKYWLTQSSGSGTTVDVTAAQYQATTKILATAFNNGVIVLHEVPSFALIHNLQISEMSIQTVAWNCSGDWLAIGCGKGSTAQLVVWEWQSESYVMKQQGHSLRITSAEYSPDGALVATGAEDGKVKIWNTRSSFCTVTFSEHTSE</sequence>
<name>G0P6E4_CAEBE</name>
<dbReference type="GO" id="GO:0034388">
    <property type="term" value="C:Pwp2p-containing subcomplex of 90S preribosome"/>
    <property type="evidence" value="ECO:0007669"/>
    <property type="project" value="TreeGrafter"/>
</dbReference>
<dbReference type="SUPFAM" id="SSF50978">
    <property type="entry name" value="WD40 repeat-like"/>
    <property type="match status" value="1"/>
</dbReference>
<dbReference type="GO" id="GO:0000028">
    <property type="term" value="P:ribosomal small subunit assembly"/>
    <property type="evidence" value="ECO:0007669"/>
    <property type="project" value="TreeGrafter"/>
</dbReference>
<dbReference type="PROSITE" id="PS00678">
    <property type="entry name" value="WD_REPEATS_1"/>
    <property type="match status" value="1"/>
</dbReference>
<protein>
    <recommendedName>
        <fullName evidence="4">Anaphase-promoting complex subunit 4-like WD40 domain-containing protein</fullName>
    </recommendedName>
</protein>
<dbReference type="InterPro" id="IPR036322">
    <property type="entry name" value="WD40_repeat_dom_sf"/>
</dbReference>
<keyword evidence="6" id="KW-1185">Reference proteome</keyword>
<dbReference type="GO" id="GO:0000462">
    <property type="term" value="P:maturation of SSU-rRNA from tricistronic rRNA transcript (SSU-rRNA, 5.8S rRNA, LSU-rRNA)"/>
    <property type="evidence" value="ECO:0007669"/>
    <property type="project" value="TreeGrafter"/>
</dbReference>
<feature type="repeat" description="WD" evidence="3">
    <location>
        <begin position="151"/>
        <end position="192"/>
    </location>
</feature>
<dbReference type="PANTHER" id="PTHR19858:SF0">
    <property type="entry name" value="PERIODIC TRYPTOPHAN PROTEIN 2 HOMOLOG"/>
    <property type="match status" value="1"/>
</dbReference>